<accession>A0A2I0WD18</accession>
<evidence type="ECO:0000313" key="2">
    <source>
        <dbReference type="Proteomes" id="UP000233837"/>
    </source>
</evidence>
<evidence type="ECO:0000313" key="1">
    <source>
        <dbReference type="EMBL" id="PKU73532.1"/>
    </source>
</evidence>
<protein>
    <submittedName>
        <fullName evidence="1">Uncharacterized protein</fullName>
    </submittedName>
</protein>
<proteinExistence type="predicted"/>
<dbReference type="EMBL" id="KZ502741">
    <property type="protein sequence ID" value="PKU73532.1"/>
    <property type="molecule type" value="Genomic_DNA"/>
</dbReference>
<name>A0A2I0WD18_9ASPA</name>
<keyword evidence="2" id="KW-1185">Reference proteome</keyword>
<dbReference type="AlphaFoldDB" id="A0A2I0WD18"/>
<organism evidence="1 2">
    <name type="scientific">Dendrobium catenatum</name>
    <dbReference type="NCBI Taxonomy" id="906689"/>
    <lineage>
        <taxon>Eukaryota</taxon>
        <taxon>Viridiplantae</taxon>
        <taxon>Streptophyta</taxon>
        <taxon>Embryophyta</taxon>
        <taxon>Tracheophyta</taxon>
        <taxon>Spermatophyta</taxon>
        <taxon>Magnoliopsida</taxon>
        <taxon>Liliopsida</taxon>
        <taxon>Asparagales</taxon>
        <taxon>Orchidaceae</taxon>
        <taxon>Epidendroideae</taxon>
        <taxon>Malaxideae</taxon>
        <taxon>Dendrobiinae</taxon>
        <taxon>Dendrobium</taxon>
    </lineage>
</organism>
<reference evidence="1 2" key="2">
    <citation type="journal article" date="2017" name="Nature">
        <title>The Apostasia genome and the evolution of orchids.</title>
        <authorList>
            <person name="Zhang G.Q."/>
            <person name="Liu K.W."/>
            <person name="Li Z."/>
            <person name="Lohaus R."/>
            <person name="Hsiao Y.Y."/>
            <person name="Niu S.C."/>
            <person name="Wang J.Y."/>
            <person name="Lin Y.C."/>
            <person name="Xu Q."/>
            <person name="Chen L.J."/>
            <person name="Yoshida K."/>
            <person name="Fujiwara S."/>
            <person name="Wang Z.W."/>
            <person name="Zhang Y.Q."/>
            <person name="Mitsuda N."/>
            <person name="Wang M."/>
            <person name="Liu G.H."/>
            <person name="Pecoraro L."/>
            <person name="Huang H.X."/>
            <person name="Xiao X.J."/>
            <person name="Lin M."/>
            <person name="Wu X.Y."/>
            <person name="Wu W.L."/>
            <person name="Chen Y.Y."/>
            <person name="Chang S.B."/>
            <person name="Sakamoto S."/>
            <person name="Ohme-Takagi M."/>
            <person name="Yagi M."/>
            <person name="Zeng S.J."/>
            <person name="Shen C.Y."/>
            <person name="Yeh C.M."/>
            <person name="Luo Y.B."/>
            <person name="Tsai W.C."/>
            <person name="Van de Peer Y."/>
            <person name="Liu Z.J."/>
        </authorList>
    </citation>
    <scope>NUCLEOTIDE SEQUENCE [LARGE SCALE GENOMIC DNA]</scope>
    <source>
        <tissue evidence="1">The whole plant</tissue>
    </source>
</reference>
<sequence>MDLVNDRIPQRILQCVDRRNGHRRRPSLGPISNVVCYWGEDLQESIPDVTPRSNLLLFFSSLRGLGLQTCLPFRRDLSTTNP</sequence>
<dbReference type="Proteomes" id="UP000233837">
    <property type="component" value="Unassembled WGS sequence"/>
</dbReference>
<gene>
    <name evidence="1" type="ORF">MA16_Dca008096</name>
</gene>
<reference evidence="1 2" key="1">
    <citation type="journal article" date="2016" name="Sci. Rep.">
        <title>The Dendrobium catenatum Lindl. genome sequence provides insights into polysaccharide synthase, floral development and adaptive evolution.</title>
        <authorList>
            <person name="Zhang G.Q."/>
            <person name="Xu Q."/>
            <person name="Bian C."/>
            <person name="Tsai W.C."/>
            <person name="Yeh C.M."/>
            <person name="Liu K.W."/>
            <person name="Yoshida K."/>
            <person name="Zhang L.S."/>
            <person name="Chang S.B."/>
            <person name="Chen F."/>
            <person name="Shi Y."/>
            <person name="Su Y.Y."/>
            <person name="Zhang Y.Q."/>
            <person name="Chen L.J."/>
            <person name="Yin Y."/>
            <person name="Lin M."/>
            <person name="Huang H."/>
            <person name="Deng H."/>
            <person name="Wang Z.W."/>
            <person name="Zhu S.L."/>
            <person name="Zhao X."/>
            <person name="Deng C."/>
            <person name="Niu S.C."/>
            <person name="Huang J."/>
            <person name="Wang M."/>
            <person name="Liu G.H."/>
            <person name="Yang H.J."/>
            <person name="Xiao X.J."/>
            <person name="Hsiao Y.Y."/>
            <person name="Wu W.L."/>
            <person name="Chen Y.Y."/>
            <person name="Mitsuda N."/>
            <person name="Ohme-Takagi M."/>
            <person name="Luo Y.B."/>
            <person name="Van de Peer Y."/>
            <person name="Liu Z.J."/>
        </authorList>
    </citation>
    <scope>NUCLEOTIDE SEQUENCE [LARGE SCALE GENOMIC DNA]</scope>
    <source>
        <tissue evidence="1">The whole plant</tissue>
    </source>
</reference>